<proteinExistence type="predicted"/>
<accession>A0A084B7L0</accession>
<gene>
    <name evidence="1" type="ORF">S7711_10750</name>
</gene>
<dbReference type="EMBL" id="KL647833">
    <property type="protein sequence ID" value="KEY73539.1"/>
    <property type="molecule type" value="Genomic_DNA"/>
</dbReference>
<reference evidence="1 2" key="1">
    <citation type="journal article" date="2014" name="BMC Genomics">
        <title>Comparative genome sequencing reveals chemotype-specific gene clusters in the toxigenic black mold Stachybotrys.</title>
        <authorList>
            <person name="Semeiks J."/>
            <person name="Borek D."/>
            <person name="Otwinowski Z."/>
            <person name="Grishin N.V."/>
        </authorList>
    </citation>
    <scope>NUCLEOTIDE SEQUENCE [LARGE SCALE GENOMIC DNA]</scope>
    <source>
        <strain evidence="2">CBS 109288 / IBT 7711</strain>
    </source>
</reference>
<protein>
    <submittedName>
        <fullName evidence="1">Uncharacterized protein</fullName>
    </submittedName>
</protein>
<evidence type="ECO:0000313" key="1">
    <source>
        <dbReference type="EMBL" id="KEY73539.1"/>
    </source>
</evidence>
<dbReference type="AlphaFoldDB" id="A0A084B7L0"/>
<keyword evidence="2" id="KW-1185">Reference proteome</keyword>
<dbReference type="OrthoDB" id="341259at2759"/>
<dbReference type="Proteomes" id="UP000028045">
    <property type="component" value="Unassembled WGS sequence"/>
</dbReference>
<dbReference type="HOGENOM" id="CLU_2639710_0_0_1"/>
<sequence length="77" mass="8231">MIRRVSDSAAAVNFSMNGNISGLKGLFLRGGASPEDVSDTRGYSLLRSAYQASDLLLQGGLSQQAVDVLTIISRREE</sequence>
<organism evidence="1 2">
    <name type="scientific">Stachybotrys chartarum (strain CBS 109288 / IBT 7711)</name>
    <name type="common">Toxic black mold</name>
    <name type="synonym">Stilbospora chartarum</name>
    <dbReference type="NCBI Taxonomy" id="1280523"/>
    <lineage>
        <taxon>Eukaryota</taxon>
        <taxon>Fungi</taxon>
        <taxon>Dikarya</taxon>
        <taxon>Ascomycota</taxon>
        <taxon>Pezizomycotina</taxon>
        <taxon>Sordariomycetes</taxon>
        <taxon>Hypocreomycetidae</taxon>
        <taxon>Hypocreales</taxon>
        <taxon>Stachybotryaceae</taxon>
        <taxon>Stachybotrys</taxon>
    </lineage>
</organism>
<evidence type="ECO:0000313" key="2">
    <source>
        <dbReference type="Proteomes" id="UP000028045"/>
    </source>
</evidence>
<name>A0A084B7L0_STACB</name>